<dbReference type="RefSeq" id="WP_263541184.1">
    <property type="nucleotide sequence ID" value="NZ_JAOVZO020000020.1"/>
</dbReference>
<dbReference type="Proteomes" id="UP001139971">
    <property type="component" value="Unassembled WGS sequence"/>
</dbReference>
<reference evidence="1" key="1">
    <citation type="submission" date="2023-02" db="EMBL/GenBank/DDBJ databases">
        <title>Tahibacter soli sp. nov. isolated from soil.</title>
        <authorList>
            <person name="Baek J.H."/>
            <person name="Lee J.K."/>
            <person name="Choi D.G."/>
            <person name="Jeon C.O."/>
        </authorList>
    </citation>
    <scope>NUCLEOTIDE SEQUENCE</scope>
    <source>
        <strain evidence="1">BL</strain>
    </source>
</reference>
<dbReference type="EMBL" id="JAOVZO020000020">
    <property type="protein sequence ID" value="MDC8015631.1"/>
    <property type="molecule type" value="Genomic_DNA"/>
</dbReference>
<accession>A0A9X3YSK9</accession>
<proteinExistence type="predicted"/>
<dbReference type="NCBIfam" id="NF038153">
    <property type="entry name" value="lant_leader_L1a"/>
    <property type="match status" value="1"/>
</dbReference>
<keyword evidence="2" id="KW-1185">Reference proteome</keyword>
<organism evidence="1 2">
    <name type="scientific">Tahibacter soli</name>
    <dbReference type="NCBI Taxonomy" id="2983605"/>
    <lineage>
        <taxon>Bacteria</taxon>
        <taxon>Pseudomonadati</taxon>
        <taxon>Pseudomonadota</taxon>
        <taxon>Gammaproteobacteria</taxon>
        <taxon>Lysobacterales</taxon>
        <taxon>Rhodanobacteraceae</taxon>
        <taxon>Tahibacter</taxon>
    </lineage>
</organism>
<evidence type="ECO:0000313" key="1">
    <source>
        <dbReference type="EMBL" id="MDC8015631.1"/>
    </source>
</evidence>
<dbReference type="AlphaFoldDB" id="A0A9X3YSK9"/>
<protein>
    <submittedName>
        <fullName evidence="1">Class I lanthipeptide</fullName>
    </submittedName>
</protein>
<sequence>MKKIVLSKETLRTLTAQESEAVAGGRDVQADDADDGRIGIGPKRDTQSPCQTFPVRICVTGRC</sequence>
<comment type="caution">
    <text evidence="1">The sequence shown here is derived from an EMBL/GenBank/DDBJ whole genome shotgun (WGS) entry which is preliminary data.</text>
</comment>
<dbReference type="InterPro" id="IPR058238">
    <property type="entry name" value="Lant_leader_dom"/>
</dbReference>
<name>A0A9X3YSK9_9GAMM</name>
<evidence type="ECO:0000313" key="2">
    <source>
        <dbReference type="Proteomes" id="UP001139971"/>
    </source>
</evidence>
<gene>
    <name evidence="1" type="ORF">OD750_024150</name>
</gene>